<keyword evidence="1" id="KW-0808">Transferase</keyword>
<dbReference type="PANTHER" id="PTHR48228:SF5">
    <property type="entry name" value="ALPHA-METHYLACYL-COA RACEMASE"/>
    <property type="match status" value="1"/>
</dbReference>
<dbReference type="Gene3D" id="3.30.1540.10">
    <property type="entry name" value="formyl-coa transferase, domain 3"/>
    <property type="match status" value="1"/>
</dbReference>
<dbReference type="PANTHER" id="PTHR48228">
    <property type="entry name" value="SUCCINYL-COA--D-CITRAMALATE COA-TRANSFERASE"/>
    <property type="match status" value="1"/>
</dbReference>
<sequence>MDRGSAAPLDGVGVVSLATNLPGPAAAARLTDLGADVVKVEPPQGDGLQAAAPGWYRELADGQEVVRLDLREAAGREALEERLATADVLLTAMRPAALDRLGLRKSVARHRLVHVEIVGFDGERAEEAGHDLTYQAAHGTLLPPAMPTVPVADLLGGERAALVAVAGLRLRERSGAAVHQPVVLDRVARDAAASVRHGLTGPGDALGGAIPAYGVYPTSDGYVAVGAVEPHFAARLGDALGRTRAELTARFATAEGKHWQKLGNELDIPIIAVGPTVADDTLEEVR</sequence>
<dbReference type="AlphaFoldDB" id="A0A1I5HZF3"/>
<dbReference type="STRING" id="260086.SAMN05216207_108013"/>
<proteinExistence type="predicted"/>
<dbReference type="Proteomes" id="UP000199614">
    <property type="component" value="Unassembled WGS sequence"/>
</dbReference>
<organism evidence="1 2">
    <name type="scientific">Pseudonocardia ammonioxydans</name>
    <dbReference type="NCBI Taxonomy" id="260086"/>
    <lineage>
        <taxon>Bacteria</taxon>
        <taxon>Bacillati</taxon>
        <taxon>Actinomycetota</taxon>
        <taxon>Actinomycetes</taxon>
        <taxon>Pseudonocardiales</taxon>
        <taxon>Pseudonocardiaceae</taxon>
        <taxon>Pseudonocardia</taxon>
    </lineage>
</organism>
<dbReference type="RefSeq" id="WP_093356738.1">
    <property type="nucleotide sequence ID" value="NZ_FOUY01000080.1"/>
</dbReference>
<dbReference type="EMBL" id="FOUY01000080">
    <property type="protein sequence ID" value="SFO53519.1"/>
    <property type="molecule type" value="Genomic_DNA"/>
</dbReference>
<dbReference type="GO" id="GO:0016740">
    <property type="term" value="F:transferase activity"/>
    <property type="evidence" value="ECO:0007669"/>
    <property type="project" value="UniProtKB-KW"/>
</dbReference>
<name>A0A1I5HZF3_PSUAM</name>
<dbReference type="SUPFAM" id="SSF89796">
    <property type="entry name" value="CoA-transferase family III (CaiB/BaiF)"/>
    <property type="match status" value="1"/>
</dbReference>
<dbReference type="InterPro" id="IPR023606">
    <property type="entry name" value="CoA-Trfase_III_dom_1_sf"/>
</dbReference>
<keyword evidence="2" id="KW-1185">Reference proteome</keyword>
<dbReference type="Pfam" id="PF02515">
    <property type="entry name" value="CoA_transf_3"/>
    <property type="match status" value="1"/>
</dbReference>
<dbReference type="Gene3D" id="3.40.50.10540">
    <property type="entry name" value="Crotonobetainyl-coa:carnitine coa-transferase, domain 1"/>
    <property type="match status" value="1"/>
</dbReference>
<gene>
    <name evidence="1" type="ORF">SAMN05216207_108013</name>
</gene>
<dbReference type="OrthoDB" id="9797653at2"/>
<reference evidence="1 2" key="1">
    <citation type="submission" date="2016-10" db="EMBL/GenBank/DDBJ databases">
        <authorList>
            <person name="de Groot N.N."/>
        </authorList>
    </citation>
    <scope>NUCLEOTIDE SEQUENCE [LARGE SCALE GENOMIC DNA]</scope>
    <source>
        <strain evidence="1 2">CGMCC 4.1877</strain>
    </source>
</reference>
<accession>A0A1I5HZF3</accession>
<dbReference type="InterPro" id="IPR044855">
    <property type="entry name" value="CoA-Trfase_III_dom3_sf"/>
</dbReference>
<protein>
    <submittedName>
        <fullName evidence="1">Crotonobetainyl-CoA:carnitine CoA-transferase CaiB</fullName>
    </submittedName>
</protein>
<evidence type="ECO:0000313" key="2">
    <source>
        <dbReference type="Proteomes" id="UP000199614"/>
    </source>
</evidence>
<dbReference type="InterPro" id="IPR050509">
    <property type="entry name" value="CoA-transferase_III"/>
</dbReference>
<dbReference type="InterPro" id="IPR003673">
    <property type="entry name" value="CoA-Trfase_fam_III"/>
</dbReference>
<evidence type="ECO:0000313" key="1">
    <source>
        <dbReference type="EMBL" id="SFO53519.1"/>
    </source>
</evidence>